<keyword evidence="1" id="KW-0479">Metal-binding</keyword>
<keyword evidence="6" id="KW-1185">Reference proteome</keyword>
<keyword evidence="1" id="KW-0863">Zinc-finger</keyword>
<feature type="domain" description="CCHC-type" evidence="3">
    <location>
        <begin position="218"/>
        <end position="234"/>
    </location>
</feature>
<feature type="region of interest" description="Disordered" evidence="2">
    <location>
        <begin position="234"/>
        <end position="267"/>
    </location>
</feature>
<dbReference type="PANTHER" id="PTHR33198">
    <property type="entry name" value="ANK_REP_REGION DOMAIN-CONTAINING PROTEIN-RELATED"/>
    <property type="match status" value="1"/>
</dbReference>
<evidence type="ECO:0000313" key="5">
    <source>
        <dbReference type="Proteomes" id="UP000095284"/>
    </source>
</evidence>
<feature type="compositionally biased region" description="Basic residues" evidence="2">
    <location>
        <begin position="234"/>
        <end position="251"/>
    </location>
</feature>
<dbReference type="WBParaSite" id="BXY_0820900.1">
    <property type="protein sequence ID" value="BXY_0820900.1"/>
    <property type="gene ID" value="BXY_0820900"/>
</dbReference>
<reference evidence="7" key="1">
    <citation type="submission" date="2016-11" db="UniProtKB">
        <authorList>
            <consortium name="WormBaseParasite"/>
        </authorList>
    </citation>
    <scope>IDENTIFICATION</scope>
</reference>
<dbReference type="Proteomes" id="UP000582659">
    <property type="component" value="Unassembled WGS sequence"/>
</dbReference>
<evidence type="ECO:0000313" key="6">
    <source>
        <dbReference type="Proteomes" id="UP000659654"/>
    </source>
</evidence>
<dbReference type="GO" id="GO:0008270">
    <property type="term" value="F:zinc ion binding"/>
    <property type="evidence" value="ECO:0007669"/>
    <property type="project" value="UniProtKB-KW"/>
</dbReference>
<dbReference type="GO" id="GO:0003676">
    <property type="term" value="F:nucleic acid binding"/>
    <property type="evidence" value="ECO:0007669"/>
    <property type="project" value="InterPro"/>
</dbReference>
<gene>
    <name evidence="4" type="ORF">BXYJ_LOCUS10020</name>
</gene>
<sequence length="267" mass="30386">MSQVAAAMPTYLRGPGPYDPANTPWSSYVSLIKTHLDQAKVTDDAEKRYFLLQQIGAKAYHQLIVALNGQEVTSKSFRDLCTILADLYDPPAMVAPIRHKIFSLRQKAGQSTDDFVMEIMALSMKAQLDNITNTREFVQVQAIIAGIRDDKTRARLLEEESPSLDRIRTLIRTSEQSRSAALAMKAEAESVVAQVDRRRPVKNPRFPRGQVRPEQTQRCYKCGSQEHLIRNCPKMKGRYHPPQRGKQRSYRNVRQVHVDDQGEDYDG</sequence>
<dbReference type="PROSITE" id="PS50158">
    <property type="entry name" value="ZF_CCHC"/>
    <property type="match status" value="1"/>
</dbReference>
<dbReference type="SMART" id="SM00343">
    <property type="entry name" value="ZnF_C2HC"/>
    <property type="match status" value="1"/>
</dbReference>
<evidence type="ECO:0000313" key="7">
    <source>
        <dbReference type="WBParaSite" id="BXY_0820900.1"/>
    </source>
</evidence>
<dbReference type="Pfam" id="PF00098">
    <property type="entry name" value="zf-CCHC"/>
    <property type="match status" value="1"/>
</dbReference>
<dbReference type="Proteomes" id="UP000095284">
    <property type="component" value="Unplaced"/>
</dbReference>
<evidence type="ECO:0000256" key="2">
    <source>
        <dbReference type="SAM" id="MobiDB-lite"/>
    </source>
</evidence>
<protein>
    <submittedName>
        <fullName evidence="4">(pine wood nematode) hypothetical protein</fullName>
    </submittedName>
    <submittedName>
        <fullName evidence="7">CCHC-type domain-containing protein</fullName>
    </submittedName>
</protein>
<dbReference type="AlphaFoldDB" id="A0A1I7S5C4"/>
<evidence type="ECO:0000313" key="4">
    <source>
        <dbReference type="EMBL" id="CAD5227579.1"/>
    </source>
</evidence>
<evidence type="ECO:0000256" key="1">
    <source>
        <dbReference type="PROSITE-ProRule" id="PRU00047"/>
    </source>
</evidence>
<dbReference type="OrthoDB" id="5870516at2759"/>
<proteinExistence type="predicted"/>
<organism evidence="5 7">
    <name type="scientific">Bursaphelenchus xylophilus</name>
    <name type="common">Pinewood nematode worm</name>
    <name type="synonym">Aphelenchoides xylophilus</name>
    <dbReference type="NCBI Taxonomy" id="6326"/>
    <lineage>
        <taxon>Eukaryota</taxon>
        <taxon>Metazoa</taxon>
        <taxon>Ecdysozoa</taxon>
        <taxon>Nematoda</taxon>
        <taxon>Chromadorea</taxon>
        <taxon>Rhabditida</taxon>
        <taxon>Tylenchina</taxon>
        <taxon>Tylenchomorpha</taxon>
        <taxon>Aphelenchoidea</taxon>
        <taxon>Aphelenchoididae</taxon>
        <taxon>Bursaphelenchus</taxon>
    </lineage>
</organism>
<dbReference type="SMR" id="A0A1I7S5C4"/>
<dbReference type="SUPFAM" id="SSF57756">
    <property type="entry name" value="Retrovirus zinc finger-like domains"/>
    <property type="match status" value="1"/>
</dbReference>
<dbReference type="Gene3D" id="4.10.60.10">
    <property type="entry name" value="Zinc finger, CCHC-type"/>
    <property type="match status" value="1"/>
</dbReference>
<name>A0A1I7S5C4_BURXY</name>
<reference evidence="4" key="2">
    <citation type="submission" date="2020-09" db="EMBL/GenBank/DDBJ databases">
        <authorList>
            <person name="Kikuchi T."/>
        </authorList>
    </citation>
    <scope>NUCLEOTIDE SEQUENCE</scope>
    <source>
        <strain evidence="4">Ka4C1</strain>
    </source>
</reference>
<keyword evidence="1" id="KW-0862">Zinc</keyword>
<dbReference type="Proteomes" id="UP000659654">
    <property type="component" value="Unassembled WGS sequence"/>
</dbReference>
<dbReference type="GO" id="GO:0019899">
    <property type="term" value="F:enzyme binding"/>
    <property type="evidence" value="ECO:0007669"/>
    <property type="project" value="UniProtKB-ARBA"/>
</dbReference>
<dbReference type="InterPro" id="IPR036875">
    <property type="entry name" value="Znf_CCHC_sf"/>
</dbReference>
<dbReference type="EMBL" id="CAJFDI010000004">
    <property type="protein sequence ID" value="CAD5227579.1"/>
    <property type="molecule type" value="Genomic_DNA"/>
</dbReference>
<accession>A0A1I7S5C4</accession>
<dbReference type="PANTHER" id="PTHR33198:SF19">
    <property type="entry name" value="CCHC-TYPE DOMAIN-CONTAINING PROTEIN"/>
    <property type="match status" value="1"/>
</dbReference>
<evidence type="ECO:0000259" key="3">
    <source>
        <dbReference type="PROSITE" id="PS50158"/>
    </source>
</evidence>
<dbReference type="EMBL" id="CAJFCV020000004">
    <property type="protein sequence ID" value="CAG9117922.1"/>
    <property type="molecule type" value="Genomic_DNA"/>
</dbReference>
<dbReference type="InterPro" id="IPR001878">
    <property type="entry name" value="Znf_CCHC"/>
</dbReference>